<reference evidence="2" key="1">
    <citation type="submission" date="2021-09" db="EMBL/GenBank/DDBJ databases">
        <title>The complete genome of the Saguinine gammaherpesvirus 1 (SgGHV-1).</title>
        <authorList>
            <person name="Marti-Carreras J."/>
            <person name="Maes P."/>
        </authorList>
    </citation>
    <scope>NUCLEOTIDE SEQUENCE</scope>
    <source>
        <strain evidence="2">S338D</strain>
    </source>
</reference>
<protein>
    <submittedName>
        <fullName evidence="2">Uncharacterized protein</fullName>
    </submittedName>
</protein>
<accession>A0A9Q8QYA2</accession>
<evidence type="ECO:0000256" key="1">
    <source>
        <dbReference type="SAM" id="MobiDB-lite"/>
    </source>
</evidence>
<organism evidence="2 3">
    <name type="scientific">Saguinine gammaherpesvirus 1</name>
    <dbReference type="NCBI Taxonomy" id="2169901"/>
    <lineage>
        <taxon>Viruses</taxon>
        <taxon>Duplodnaviria</taxon>
        <taxon>Heunggongvirae</taxon>
        <taxon>Peploviricota</taxon>
        <taxon>Herviviricetes</taxon>
        <taxon>Herpesvirales</taxon>
        <taxon>Orthoherpesviridae</taxon>
        <taxon>Gammaherpesvirinae</taxon>
    </lineage>
</organism>
<dbReference type="Proteomes" id="UP001142430">
    <property type="component" value="Segment"/>
</dbReference>
<feature type="region of interest" description="Disordered" evidence="1">
    <location>
        <begin position="13"/>
        <end position="53"/>
    </location>
</feature>
<name>A0A9Q8QYA2_9GAMA</name>
<sequence>MRQTVTKAAVLETSNAKAADDETLLDPEGAKEGLEHESTRGLRGLFHTSRPPGPWAKEEVAYRALSTVCL</sequence>
<feature type="compositionally biased region" description="Basic and acidic residues" evidence="1">
    <location>
        <begin position="28"/>
        <end position="40"/>
    </location>
</feature>
<evidence type="ECO:0000313" key="3">
    <source>
        <dbReference type="Proteomes" id="UP001142430"/>
    </source>
</evidence>
<proteinExistence type="predicted"/>
<dbReference type="EMBL" id="OK337614">
    <property type="protein sequence ID" value="UNP64528.1"/>
    <property type="molecule type" value="Genomic_DNA"/>
</dbReference>
<evidence type="ECO:0000313" key="2">
    <source>
        <dbReference type="EMBL" id="UNP64528.1"/>
    </source>
</evidence>